<feature type="domain" description="Glycosyltransferase 2-like" evidence="1">
    <location>
        <begin position="10"/>
        <end position="126"/>
    </location>
</feature>
<reference evidence="2 3" key="1">
    <citation type="submission" date="2018-10" db="EMBL/GenBank/DDBJ databases">
        <title>Complete Genome Sequence and Transcriptomic Profiles of a Marine Bacterium, Pseudoalteromonas agarivorans Hao 2018.</title>
        <authorList>
            <person name="Hao L."/>
        </authorList>
    </citation>
    <scope>NUCLEOTIDE SEQUENCE [LARGE SCALE GENOMIC DNA]</scope>
    <source>
        <strain evidence="2 3">Hao 2018</strain>
    </source>
</reference>
<dbReference type="EMBL" id="CP033065">
    <property type="protein sequence ID" value="AYM86426.1"/>
    <property type="molecule type" value="Genomic_DNA"/>
</dbReference>
<dbReference type="PANTHER" id="PTHR43685:SF2">
    <property type="entry name" value="GLYCOSYLTRANSFERASE 2-LIKE DOMAIN-CONTAINING PROTEIN"/>
    <property type="match status" value="1"/>
</dbReference>
<dbReference type="Pfam" id="PF00535">
    <property type="entry name" value="Glycos_transf_2"/>
    <property type="match status" value="1"/>
</dbReference>
<organism evidence="2 3">
    <name type="scientific">Pseudoalteromonas agarivorans</name>
    <dbReference type="NCBI Taxonomy" id="176102"/>
    <lineage>
        <taxon>Bacteria</taxon>
        <taxon>Pseudomonadati</taxon>
        <taxon>Pseudomonadota</taxon>
        <taxon>Gammaproteobacteria</taxon>
        <taxon>Alteromonadales</taxon>
        <taxon>Pseudoalteromonadaceae</taxon>
        <taxon>Pseudoalteromonas</taxon>
    </lineage>
</organism>
<evidence type="ECO:0000313" key="2">
    <source>
        <dbReference type="EMBL" id="AYM86426.1"/>
    </source>
</evidence>
<evidence type="ECO:0000259" key="1">
    <source>
        <dbReference type="Pfam" id="PF00535"/>
    </source>
</evidence>
<name>A0AAD0XBJ1_9GAMM</name>
<dbReference type="SUPFAM" id="SSF53448">
    <property type="entry name" value="Nucleotide-diphospho-sugar transferases"/>
    <property type="match status" value="1"/>
</dbReference>
<dbReference type="InterPro" id="IPR050834">
    <property type="entry name" value="Glycosyltransf_2"/>
</dbReference>
<dbReference type="InterPro" id="IPR001173">
    <property type="entry name" value="Glyco_trans_2-like"/>
</dbReference>
<dbReference type="CDD" id="cd00761">
    <property type="entry name" value="Glyco_tranf_GTA_type"/>
    <property type="match status" value="1"/>
</dbReference>
<protein>
    <submittedName>
        <fullName evidence="2">Glycosyltransferase</fullName>
    </submittedName>
</protein>
<accession>A0AAD0XBJ1</accession>
<proteinExistence type="predicted"/>
<dbReference type="Proteomes" id="UP000279995">
    <property type="component" value="Chromosome I"/>
</dbReference>
<sequence>MLSENDTIAVIIAAYNAERTITRAVESVVNDKFVNQVIVVDDCSTDNTMQVLTCLNAKFSKVSIFSTEVNSGPGKARNIALSRAISKWVTVLDSDDYIETGRYEKLLAYSEGEDLIADDKFRINETDPLARKTKMLGDRQDFPAIISLSDFIESNITKKGEFRKELGFIKPIIKRQFLEKYNLSYRENMRLGEDYEFYCRCLILGAKLKLIEASGYVAVVRENSLSGNHSKTDLIHLRDCDYALAKIKSLSSQERKLLLRHAKSINMKIQWICFYSSIKNKRYKTTIKSITNSFSAFIFILKNLRTQFFIRVVKRRLNK</sequence>
<dbReference type="Gene3D" id="3.90.550.10">
    <property type="entry name" value="Spore Coat Polysaccharide Biosynthesis Protein SpsA, Chain A"/>
    <property type="match status" value="1"/>
</dbReference>
<dbReference type="PANTHER" id="PTHR43685">
    <property type="entry name" value="GLYCOSYLTRANSFERASE"/>
    <property type="match status" value="1"/>
</dbReference>
<gene>
    <name evidence="2" type="ORF">D9T18_06795</name>
</gene>
<dbReference type="InterPro" id="IPR029044">
    <property type="entry name" value="Nucleotide-diphossugar_trans"/>
</dbReference>
<dbReference type="AlphaFoldDB" id="A0AAD0XBJ1"/>
<evidence type="ECO:0000313" key="3">
    <source>
        <dbReference type="Proteomes" id="UP000279995"/>
    </source>
</evidence>